<protein>
    <submittedName>
        <fullName evidence="2">Oxidoreductase</fullName>
    </submittedName>
</protein>
<name>A0A2N5X820_9GAMM</name>
<evidence type="ECO:0000313" key="3">
    <source>
        <dbReference type="Proteomes" id="UP000235005"/>
    </source>
</evidence>
<evidence type="ECO:0000256" key="1">
    <source>
        <dbReference type="RuleBase" id="RU000363"/>
    </source>
</evidence>
<dbReference type="RefSeq" id="WP_101516949.1">
    <property type="nucleotide sequence ID" value="NZ_PKUS01000001.1"/>
</dbReference>
<dbReference type="PRINTS" id="PR00080">
    <property type="entry name" value="SDRFAMILY"/>
</dbReference>
<dbReference type="AlphaFoldDB" id="A0A2N5X820"/>
<dbReference type="EMBL" id="PKUS01000001">
    <property type="protein sequence ID" value="PLW70635.1"/>
    <property type="molecule type" value="Genomic_DNA"/>
</dbReference>
<dbReference type="PROSITE" id="PS00061">
    <property type="entry name" value="ADH_SHORT"/>
    <property type="match status" value="1"/>
</dbReference>
<keyword evidence="3" id="KW-1185">Reference proteome</keyword>
<gene>
    <name evidence="2" type="ORF">C0039_00435</name>
</gene>
<dbReference type="PANTHER" id="PTHR43313">
    <property type="entry name" value="SHORT-CHAIN DEHYDROGENASE/REDUCTASE FAMILY 9C"/>
    <property type="match status" value="1"/>
</dbReference>
<dbReference type="InterPro" id="IPR002347">
    <property type="entry name" value="SDR_fam"/>
</dbReference>
<dbReference type="Proteomes" id="UP000235005">
    <property type="component" value="Unassembled WGS sequence"/>
</dbReference>
<dbReference type="Gene3D" id="3.40.50.720">
    <property type="entry name" value="NAD(P)-binding Rossmann-like Domain"/>
    <property type="match status" value="1"/>
</dbReference>
<dbReference type="InterPro" id="IPR020904">
    <property type="entry name" value="Sc_DH/Rdtase_CS"/>
</dbReference>
<comment type="caution">
    <text evidence="2">The sequence shown here is derived from an EMBL/GenBank/DDBJ whole genome shotgun (WGS) entry which is preliminary data.</text>
</comment>
<evidence type="ECO:0000313" key="2">
    <source>
        <dbReference type="EMBL" id="PLW70635.1"/>
    </source>
</evidence>
<organism evidence="2 3">
    <name type="scientific">Pseudohalioglobus lutimaris</name>
    <dbReference type="NCBI Taxonomy" id="1737061"/>
    <lineage>
        <taxon>Bacteria</taxon>
        <taxon>Pseudomonadati</taxon>
        <taxon>Pseudomonadota</taxon>
        <taxon>Gammaproteobacteria</taxon>
        <taxon>Cellvibrionales</taxon>
        <taxon>Halieaceae</taxon>
        <taxon>Pseudohalioglobus</taxon>
    </lineage>
</organism>
<dbReference type="GO" id="GO:0016491">
    <property type="term" value="F:oxidoreductase activity"/>
    <property type="evidence" value="ECO:0007669"/>
    <property type="project" value="TreeGrafter"/>
</dbReference>
<reference evidence="2 3" key="1">
    <citation type="submission" date="2018-01" db="EMBL/GenBank/DDBJ databases">
        <title>The draft genome sequence of Halioglobus lutimaris HF004.</title>
        <authorList>
            <person name="Du Z.-J."/>
            <person name="Shi M.-J."/>
        </authorList>
    </citation>
    <scope>NUCLEOTIDE SEQUENCE [LARGE SCALE GENOMIC DNA]</scope>
    <source>
        <strain evidence="2 3">HF004</strain>
    </source>
</reference>
<dbReference type="PRINTS" id="PR00081">
    <property type="entry name" value="GDHRDH"/>
</dbReference>
<accession>A0A2N5X820</accession>
<dbReference type="Pfam" id="PF00106">
    <property type="entry name" value="adh_short"/>
    <property type="match status" value="1"/>
</dbReference>
<dbReference type="SUPFAM" id="SSF51735">
    <property type="entry name" value="NAD(P)-binding Rossmann-fold domains"/>
    <property type="match status" value="1"/>
</dbReference>
<dbReference type="InterPro" id="IPR036291">
    <property type="entry name" value="NAD(P)-bd_dom_sf"/>
</dbReference>
<proteinExistence type="inferred from homology"/>
<comment type="similarity">
    <text evidence="1">Belongs to the short-chain dehydrogenases/reductases (SDR) family.</text>
</comment>
<dbReference type="GO" id="GO:0008202">
    <property type="term" value="P:steroid metabolic process"/>
    <property type="evidence" value="ECO:0007669"/>
    <property type="project" value="TreeGrafter"/>
</dbReference>
<dbReference type="OrthoDB" id="9775296at2"/>
<dbReference type="PANTHER" id="PTHR43313:SF1">
    <property type="entry name" value="3BETA-HYDROXYSTEROID DEHYDROGENASE DHS-16"/>
    <property type="match status" value="1"/>
</dbReference>
<sequence>MQSVMITGVSTGIGYGATETLIDKGFHVFGSVRKQADAQRLSEQFGEHFTPLVFDVTDSAAIARAAAQVREALDGKRLFGLVNNAGIAATGPLIEIDPAEFRECLEVNLMGPVVVTQAFAPLLGVDSSLQGKPGRIINISSAAGVRALPLLGSYAASKFGLEGYSEALRRELMMFDIDVIVIGPGPVQTAIWDKAEDIDINRYADSPYRAIMERFQKMFIAQGRNGYSRERLGLLVHKALTTAKPAVRYAAVSNSLPEKLLTRFAPKRVLDRVIGKKLGLLP</sequence>